<dbReference type="AlphaFoldDB" id="A0A644YR46"/>
<accession>A0A644YR46</accession>
<dbReference type="EMBL" id="VSSQ01005970">
    <property type="protein sequence ID" value="MPM31072.1"/>
    <property type="molecule type" value="Genomic_DNA"/>
</dbReference>
<evidence type="ECO:0000313" key="1">
    <source>
        <dbReference type="EMBL" id="MPM31072.1"/>
    </source>
</evidence>
<name>A0A644YR46_9ZZZZ</name>
<comment type="caution">
    <text evidence="1">The sequence shown here is derived from an EMBL/GenBank/DDBJ whole genome shotgun (WGS) entry which is preliminary data.</text>
</comment>
<sequence length="136" mass="15126">MTKRKNENGGRRGKKALCNLSADELSLKIGAYFSHCGETGWKPNWQGFAVFLGETSETLTRWMEGGSGEEAEIARLLKKAADTISDQLQQRTDSMAMISVKQTLYGGFAEKPRENSDRQVTIQVRFGGKDKEAYGK</sequence>
<protein>
    <submittedName>
        <fullName evidence="1">Uncharacterized protein</fullName>
    </submittedName>
</protein>
<organism evidence="1">
    <name type="scientific">bioreactor metagenome</name>
    <dbReference type="NCBI Taxonomy" id="1076179"/>
    <lineage>
        <taxon>unclassified sequences</taxon>
        <taxon>metagenomes</taxon>
        <taxon>ecological metagenomes</taxon>
    </lineage>
</organism>
<reference evidence="1" key="1">
    <citation type="submission" date="2019-08" db="EMBL/GenBank/DDBJ databases">
        <authorList>
            <person name="Kucharzyk K."/>
            <person name="Murdoch R.W."/>
            <person name="Higgins S."/>
            <person name="Loffler F."/>
        </authorList>
    </citation>
    <scope>NUCLEOTIDE SEQUENCE</scope>
</reference>
<proteinExistence type="predicted"/>
<gene>
    <name evidence="1" type="ORF">SDC9_77625</name>
</gene>